<dbReference type="CDD" id="cd01745">
    <property type="entry name" value="GATase1_2"/>
    <property type="match status" value="1"/>
</dbReference>
<proteinExistence type="predicted"/>
<sequence length="248" mass="27121">MSTPQLTKPLIGISVSREIGSDNVPRDFLRATYLHAIQLAGGIPILLPNIPESQEALKVCHGLLLTGGGDYDPARYGQSDKGTKWDGVSTDRDETELLLIRTAYDLAMPIFGICRGIQALAVAGDGSLIQDIPTTYPDSVLHHHQSAPRSSPTHQVTVDKSSHLASILGTEQVVVNSFHHQAVDQVPKNWVVNAHAEDGVIEGMELPQYPFGIGVQWHPEDLVDSFQEARQLFIAFVQAARQYQEAND</sequence>
<dbReference type="Pfam" id="PF07722">
    <property type="entry name" value="Peptidase_C26"/>
    <property type="match status" value="1"/>
</dbReference>
<dbReference type="GO" id="GO:0033969">
    <property type="term" value="F:gamma-glutamyl-gamma-aminobutyrate hydrolase activity"/>
    <property type="evidence" value="ECO:0007669"/>
    <property type="project" value="TreeGrafter"/>
</dbReference>
<name>A0A2T2X133_SULTH</name>
<dbReference type="EMBL" id="PXYX01000007">
    <property type="protein sequence ID" value="PSR28182.1"/>
    <property type="molecule type" value="Genomic_DNA"/>
</dbReference>
<gene>
    <name evidence="1" type="ORF">C7B47_05615</name>
</gene>
<accession>A0A2T2X133</accession>
<dbReference type="InterPro" id="IPR044668">
    <property type="entry name" value="PuuD-like"/>
</dbReference>
<dbReference type="Proteomes" id="UP000242705">
    <property type="component" value="Unassembled WGS sequence"/>
</dbReference>
<dbReference type="Gene3D" id="3.40.50.880">
    <property type="match status" value="1"/>
</dbReference>
<dbReference type="SUPFAM" id="SSF52317">
    <property type="entry name" value="Class I glutamine amidotransferase-like"/>
    <property type="match status" value="1"/>
</dbReference>
<dbReference type="InterPro" id="IPR029062">
    <property type="entry name" value="Class_I_gatase-like"/>
</dbReference>
<reference evidence="1 2" key="1">
    <citation type="journal article" date="2014" name="BMC Genomics">
        <title>Comparison of environmental and isolate Sulfobacillus genomes reveals diverse carbon, sulfur, nitrogen, and hydrogen metabolisms.</title>
        <authorList>
            <person name="Justice N.B."/>
            <person name="Norman A."/>
            <person name="Brown C.T."/>
            <person name="Singh A."/>
            <person name="Thomas B.C."/>
            <person name="Banfield J.F."/>
        </authorList>
    </citation>
    <scope>NUCLEOTIDE SEQUENCE [LARGE SCALE GENOMIC DNA]</scope>
    <source>
        <strain evidence="1">AMDSBA5</strain>
    </source>
</reference>
<dbReference type="AlphaFoldDB" id="A0A2T2X133"/>
<dbReference type="GO" id="GO:0006598">
    <property type="term" value="P:polyamine catabolic process"/>
    <property type="evidence" value="ECO:0007669"/>
    <property type="project" value="TreeGrafter"/>
</dbReference>
<evidence type="ECO:0000313" key="1">
    <source>
        <dbReference type="EMBL" id="PSR28182.1"/>
    </source>
</evidence>
<dbReference type="GO" id="GO:0005829">
    <property type="term" value="C:cytosol"/>
    <property type="evidence" value="ECO:0007669"/>
    <property type="project" value="TreeGrafter"/>
</dbReference>
<organism evidence="1 2">
    <name type="scientific">Sulfobacillus thermosulfidooxidans</name>
    <dbReference type="NCBI Taxonomy" id="28034"/>
    <lineage>
        <taxon>Bacteria</taxon>
        <taxon>Bacillati</taxon>
        <taxon>Bacillota</taxon>
        <taxon>Clostridia</taxon>
        <taxon>Eubacteriales</taxon>
        <taxon>Clostridiales Family XVII. Incertae Sedis</taxon>
        <taxon>Sulfobacillus</taxon>
    </lineage>
</organism>
<dbReference type="InterPro" id="IPR011697">
    <property type="entry name" value="Peptidase_C26"/>
</dbReference>
<protein>
    <submittedName>
        <fullName evidence="1">Peptidase C26</fullName>
    </submittedName>
</protein>
<comment type="caution">
    <text evidence="1">The sequence shown here is derived from an EMBL/GenBank/DDBJ whole genome shotgun (WGS) entry which is preliminary data.</text>
</comment>
<evidence type="ECO:0000313" key="2">
    <source>
        <dbReference type="Proteomes" id="UP000242705"/>
    </source>
</evidence>
<dbReference type="PANTHER" id="PTHR43235">
    <property type="entry name" value="GLUTAMINE AMIDOTRANSFERASE PB2B2.05-RELATED"/>
    <property type="match status" value="1"/>
</dbReference>
<dbReference type="PROSITE" id="PS51273">
    <property type="entry name" value="GATASE_TYPE_1"/>
    <property type="match status" value="1"/>
</dbReference>
<dbReference type="PANTHER" id="PTHR43235:SF1">
    <property type="entry name" value="GLUTAMINE AMIDOTRANSFERASE PB2B2.05-RELATED"/>
    <property type="match status" value="1"/>
</dbReference>